<sequence length="203" mass="20942">MSNSGNRQELRGLSREISKLVAVSNPGPRFSALPSFSESDEESSNGASGGGGGGGGGSAGEADSVVARKKRRQRGAGRANFIAGGVGAGVNALSAPASMAGAGSGSGLMYQHQYSLQQLSMPGQSDCIYDSQGRIVANGQDACDCLTLGCPGCYFPCARCGGTKCGYECRVGRNSYVKQIKVESLGDLKICNRLIIDDEDRDK</sequence>
<evidence type="ECO:0000313" key="2">
    <source>
        <dbReference type="WBParaSite" id="maker-uti_cns_0003577-snap-gene-0.7-mRNA-1"/>
    </source>
</evidence>
<dbReference type="PANTHER" id="PTHR46536">
    <property type="entry name" value="ARL14 EFFECTOR PROTEIN"/>
    <property type="match status" value="1"/>
</dbReference>
<dbReference type="InterPro" id="IPR029264">
    <property type="entry name" value="ARF7EP_C"/>
</dbReference>
<proteinExistence type="predicted"/>
<keyword evidence="1" id="KW-1185">Reference proteome</keyword>
<dbReference type="AlphaFoldDB" id="A0A1I8GYU4"/>
<name>A0A1I8GYU4_9PLAT</name>
<dbReference type="PANTHER" id="PTHR46536:SF3">
    <property type="entry name" value="ARF7 EFFECTOR PROTEIN C-TERMINAL DOMAIN-CONTAINING PROTEIN"/>
    <property type="match status" value="1"/>
</dbReference>
<organism evidence="1 2">
    <name type="scientific">Macrostomum lignano</name>
    <dbReference type="NCBI Taxonomy" id="282301"/>
    <lineage>
        <taxon>Eukaryota</taxon>
        <taxon>Metazoa</taxon>
        <taxon>Spiralia</taxon>
        <taxon>Lophotrochozoa</taxon>
        <taxon>Platyhelminthes</taxon>
        <taxon>Rhabditophora</taxon>
        <taxon>Macrostomorpha</taxon>
        <taxon>Macrostomida</taxon>
        <taxon>Macrostomidae</taxon>
        <taxon>Macrostomum</taxon>
    </lineage>
</organism>
<dbReference type="Pfam" id="PF14949">
    <property type="entry name" value="ARF7EP_C"/>
    <property type="match status" value="1"/>
</dbReference>
<dbReference type="OrthoDB" id="5984406at2759"/>
<evidence type="ECO:0000313" key="1">
    <source>
        <dbReference type="Proteomes" id="UP000095280"/>
    </source>
</evidence>
<accession>A0A1I8GYU4</accession>
<dbReference type="WBParaSite" id="maker-uti_cns_0003577-snap-gene-0.7-mRNA-1">
    <property type="protein sequence ID" value="maker-uti_cns_0003577-snap-gene-0.7-mRNA-1"/>
    <property type="gene ID" value="maker-uti_cns_0003577-snap-gene-0.7"/>
</dbReference>
<dbReference type="STRING" id="282301.A0A1I8GYU4"/>
<dbReference type="Proteomes" id="UP000095280">
    <property type="component" value="Unplaced"/>
</dbReference>
<reference evidence="2" key="1">
    <citation type="submission" date="2016-11" db="UniProtKB">
        <authorList>
            <consortium name="WormBaseParasite"/>
        </authorList>
    </citation>
    <scope>IDENTIFICATION</scope>
</reference>
<protein>
    <submittedName>
        <fullName evidence="2">ARF7EP_C domain-containing protein</fullName>
    </submittedName>
</protein>